<dbReference type="GO" id="GO:0005829">
    <property type="term" value="C:cytosol"/>
    <property type="evidence" value="ECO:0007669"/>
    <property type="project" value="TreeGrafter"/>
</dbReference>
<evidence type="ECO:0000259" key="8">
    <source>
        <dbReference type="PROSITE" id="PS50112"/>
    </source>
</evidence>
<dbReference type="InterPro" id="IPR013767">
    <property type="entry name" value="PAS_fold"/>
</dbReference>
<keyword evidence="3" id="KW-0805">Transcription regulation</keyword>
<feature type="domain" description="PAS" evidence="8">
    <location>
        <begin position="133"/>
        <end position="188"/>
    </location>
</feature>
<dbReference type="PROSITE" id="PS50112">
    <property type="entry name" value="PAS"/>
    <property type="match status" value="2"/>
</dbReference>
<dbReference type="GO" id="GO:0000156">
    <property type="term" value="F:phosphorelay response regulator activity"/>
    <property type="evidence" value="ECO:0007669"/>
    <property type="project" value="TreeGrafter"/>
</dbReference>
<dbReference type="EMBL" id="QGMY01000002">
    <property type="protein sequence ID" value="PWR73921.1"/>
    <property type="molecule type" value="Genomic_DNA"/>
</dbReference>
<evidence type="ECO:0000256" key="5">
    <source>
        <dbReference type="ARBA" id="ARBA00023163"/>
    </source>
</evidence>
<evidence type="ECO:0000256" key="4">
    <source>
        <dbReference type="ARBA" id="ARBA00023125"/>
    </source>
</evidence>
<dbReference type="InterPro" id="IPR039420">
    <property type="entry name" value="WalR-like"/>
</dbReference>
<dbReference type="SUPFAM" id="SSF52172">
    <property type="entry name" value="CheY-like"/>
    <property type="match status" value="1"/>
</dbReference>
<evidence type="ECO:0008006" key="11">
    <source>
        <dbReference type="Google" id="ProtNLM"/>
    </source>
</evidence>
<dbReference type="Gene3D" id="3.40.50.2300">
    <property type="match status" value="1"/>
</dbReference>
<name>A0A2V2NE94_9EURY</name>
<dbReference type="PANTHER" id="PTHR48111:SF1">
    <property type="entry name" value="TWO-COMPONENT RESPONSE REGULATOR ORR33"/>
    <property type="match status" value="1"/>
</dbReference>
<evidence type="ECO:0000256" key="2">
    <source>
        <dbReference type="ARBA" id="ARBA00023012"/>
    </source>
</evidence>
<dbReference type="RefSeq" id="WP_109967201.1">
    <property type="nucleotide sequence ID" value="NZ_CP176093.1"/>
</dbReference>
<evidence type="ECO:0000256" key="3">
    <source>
        <dbReference type="ARBA" id="ARBA00023015"/>
    </source>
</evidence>
<comment type="caution">
    <text evidence="9">The sequence shown here is derived from an EMBL/GenBank/DDBJ whole genome shotgun (WGS) entry which is preliminary data.</text>
</comment>
<keyword evidence="4" id="KW-0238">DNA-binding</keyword>
<dbReference type="Pfam" id="PF00072">
    <property type="entry name" value="Response_reg"/>
    <property type="match status" value="1"/>
</dbReference>
<feature type="domain" description="Response regulatory" evidence="7">
    <location>
        <begin position="3"/>
        <end position="117"/>
    </location>
</feature>
<dbReference type="InterPro" id="IPR011006">
    <property type="entry name" value="CheY-like_superfamily"/>
</dbReference>
<evidence type="ECO:0000256" key="6">
    <source>
        <dbReference type="PROSITE-ProRule" id="PRU00169"/>
    </source>
</evidence>
<feature type="modified residue" description="4-aspartylphosphate" evidence="6">
    <location>
        <position position="53"/>
    </location>
</feature>
<evidence type="ECO:0000313" key="10">
    <source>
        <dbReference type="Proteomes" id="UP000245657"/>
    </source>
</evidence>
<accession>A0A2V2NE94</accession>
<dbReference type="Pfam" id="PF00989">
    <property type="entry name" value="PAS"/>
    <property type="match status" value="1"/>
</dbReference>
<dbReference type="GO" id="GO:0006355">
    <property type="term" value="P:regulation of DNA-templated transcription"/>
    <property type="evidence" value="ECO:0007669"/>
    <property type="project" value="InterPro"/>
</dbReference>
<dbReference type="PROSITE" id="PS50110">
    <property type="entry name" value="RESPONSE_REGULATORY"/>
    <property type="match status" value="1"/>
</dbReference>
<dbReference type="Proteomes" id="UP000245657">
    <property type="component" value="Unassembled WGS sequence"/>
</dbReference>
<dbReference type="Gene3D" id="3.30.450.20">
    <property type="entry name" value="PAS domain"/>
    <property type="match status" value="2"/>
</dbReference>
<gene>
    <name evidence="9" type="ORF">DK846_01790</name>
</gene>
<dbReference type="SUPFAM" id="SSF55785">
    <property type="entry name" value="PYP-like sensor domain (PAS domain)"/>
    <property type="match status" value="2"/>
</dbReference>
<dbReference type="SMART" id="SM00448">
    <property type="entry name" value="REC"/>
    <property type="match status" value="1"/>
</dbReference>
<dbReference type="SMART" id="SM00091">
    <property type="entry name" value="PAS"/>
    <property type="match status" value="2"/>
</dbReference>
<dbReference type="InterPro" id="IPR001789">
    <property type="entry name" value="Sig_transdc_resp-reg_receiver"/>
</dbReference>
<dbReference type="OrthoDB" id="8127at2157"/>
<evidence type="ECO:0000259" key="7">
    <source>
        <dbReference type="PROSITE" id="PS50110"/>
    </source>
</evidence>
<reference evidence="9 10" key="1">
    <citation type="submission" date="2018-05" db="EMBL/GenBank/DDBJ databases">
        <title>Draft genome of Methanospirillum lacunae Ki8-1.</title>
        <authorList>
            <person name="Dueholm M.S."/>
            <person name="Nielsen P.H."/>
            <person name="Bakmann L.F."/>
            <person name="Otzen D.E."/>
        </authorList>
    </citation>
    <scope>NUCLEOTIDE SEQUENCE [LARGE SCALE GENOMIC DNA]</scope>
    <source>
        <strain evidence="9 10">Ki8-1</strain>
    </source>
</reference>
<dbReference type="PANTHER" id="PTHR48111">
    <property type="entry name" value="REGULATOR OF RPOS"/>
    <property type="match status" value="1"/>
</dbReference>
<dbReference type="GO" id="GO:0000976">
    <property type="term" value="F:transcription cis-regulatory region binding"/>
    <property type="evidence" value="ECO:0007669"/>
    <property type="project" value="TreeGrafter"/>
</dbReference>
<protein>
    <recommendedName>
        <fullName evidence="11">Histidine kinase</fullName>
    </recommendedName>
</protein>
<keyword evidence="2" id="KW-0902">Two-component regulatory system</keyword>
<dbReference type="Pfam" id="PF13188">
    <property type="entry name" value="PAS_8"/>
    <property type="match status" value="1"/>
</dbReference>
<dbReference type="GeneID" id="97549261"/>
<sequence>MKTVLYVDDEPALLDIARLFLEKTSEFKVLSAESAKEGLEIIRTDHPDAIVSDYQMPGMDGIEFLKAVRRDYTTPFIMFTGRGSEMIAMEATNSGADYYIQKGGDPRALFAELTYKIRLALSDRRDETEEQRSKKTIRTLIDKTYNAVIIHNDEGRILEVNSKLLDMFQITREEALKYSIDDLSSPNSPVVNRTDIIKKVLLGEDQFLIWDARRPHDGSIFPIETFLTRINFGKNFYVLCNIRVLSNKEKKDEIESVIVSAAENAPDGIMCTDGEGRILYMNKTWSNRLGVTLDKMTDPVIFTIDHSITPEILSQYTSGPDGTTTTNSSIHQGINGQIHVDIRCTKQTQNGRILFFWYAREKTSSP</sequence>
<evidence type="ECO:0000256" key="1">
    <source>
        <dbReference type="ARBA" id="ARBA00022553"/>
    </source>
</evidence>
<keyword evidence="1 6" id="KW-0597">Phosphoprotein</keyword>
<organism evidence="9 10">
    <name type="scientific">Methanospirillum lacunae</name>
    <dbReference type="NCBI Taxonomy" id="668570"/>
    <lineage>
        <taxon>Archaea</taxon>
        <taxon>Methanobacteriati</taxon>
        <taxon>Methanobacteriota</taxon>
        <taxon>Stenosarchaea group</taxon>
        <taxon>Methanomicrobia</taxon>
        <taxon>Methanomicrobiales</taxon>
        <taxon>Methanospirillaceae</taxon>
        <taxon>Methanospirillum</taxon>
    </lineage>
</organism>
<dbReference type="GO" id="GO:0032993">
    <property type="term" value="C:protein-DNA complex"/>
    <property type="evidence" value="ECO:0007669"/>
    <property type="project" value="TreeGrafter"/>
</dbReference>
<feature type="domain" description="PAS" evidence="8">
    <location>
        <begin position="254"/>
        <end position="296"/>
    </location>
</feature>
<proteinExistence type="predicted"/>
<dbReference type="CDD" id="cd00130">
    <property type="entry name" value="PAS"/>
    <property type="match status" value="1"/>
</dbReference>
<dbReference type="InterPro" id="IPR035965">
    <property type="entry name" value="PAS-like_dom_sf"/>
</dbReference>
<dbReference type="AlphaFoldDB" id="A0A2V2NE94"/>
<keyword evidence="10" id="KW-1185">Reference proteome</keyword>
<dbReference type="InterPro" id="IPR000014">
    <property type="entry name" value="PAS"/>
</dbReference>
<dbReference type="NCBIfam" id="TIGR00229">
    <property type="entry name" value="sensory_box"/>
    <property type="match status" value="1"/>
</dbReference>
<keyword evidence="5" id="KW-0804">Transcription</keyword>
<evidence type="ECO:0000313" key="9">
    <source>
        <dbReference type="EMBL" id="PWR73921.1"/>
    </source>
</evidence>